<dbReference type="Proteomes" id="UP000655751">
    <property type="component" value="Unassembled WGS sequence"/>
</dbReference>
<feature type="domain" description="Semialdehyde dehydrogenase NAD-binding" evidence="4">
    <location>
        <begin position="6"/>
        <end position="119"/>
    </location>
</feature>
<evidence type="ECO:0000259" key="4">
    <source>
        <dbReference type="SMART" id="SM00859"/>
    </source>
</evidence>
<evidence type="ECO:0000313" key="5">
    <source>
        <dbReference type="EMBL" id="MBH0781086.1"/>
    </source>
</evidence>
<evidence type="ECO:0000256" key="3">
    <source>
        <dbReference type="HAMAP-Rule" id="MF_01657"/>
    </source>
</evidence>
<dbReference type="HAMAP" id="MF_01657">
    <property type="entry name" value="Ac_ald_DH_ac"/>
    <property type="match status" value="1"/>
</dbReference>
<evidence type="ECO:0000256" key="2">
    <source>
        <dbReference type="ARBA" id="ARBA00023027"/>
    </source>
</evidence>
<dbReference type="NCBIfam" id="NF006157">
    <property type="entry name" value="PRK08300.1"/>
    <property type="match status" value="1"/>
</dbReference>
<dbReference type="AlphaFoldDB" id="A0A931N703"/>
<feature type="binding site" evidence="3">
    <location>
        <position position="277"/>
    </location>
    <ligand>
        <name>NAD(+)</name>
        <dbReference type="ChEBI" id="CHEBI:57540"/>
    </ligand>
</feature>
<dbReference type="InterPro" id="IPR000534">
    <property type="entry name" value="Semialdehyde_DH_NAD-bd"/>
</dbReference>
<dbReference type="GO" id="GO:0008774">
    <property type="term" value="F:acetaldehyde dehydrogenase (acetylating) activity"/>
    <property type="evidence" value="ECO:0007669"/>
    <property type="project" value="UniProtKB-UniRule"/>
</dbReference>
<proteinExistence type="inferred from homology"/>
<dbReference type="Pfam" id="PF01118">
    <property type="entry name" value="Semialdhyde_dh"/>
    <property type="match status" value="1"/>
</dbReference>
<evidence type="ECO:0000256" key="1">
    <source>
        <dbReference type="ARBA" id="ARBA00009244"/>
    </source>
</evidence>
<comment type="similarity">
    <text evidence="1 3">Belongs to the acetaldehyde dehydrogenase family.</text>
</comment>
<dbReference type="PIRSF" id="PIRSF015689">
    <property type="entry name" value="Actaldh_dh_actl"/>
    <property type="match status" value="1"/>
</dbReference>
<dbReference type="Pfam" id="PF09290">
    <property type="entry name" value="AcetDehyd-dimer"/>
    <property type="match status" value="1"/>
</dbReference>
<dbReference type="InterPro" id="IPR015426">
    <property type="entry name" value="Acetylaldehyde_DH_C"/>
</dbReference>
<reference evidence="5" key="1">
    <citation type="submission" date="2020-11" db="EMBL/GenBank/DDBJ databases">
        <title>Nocardia NEAU-351.nov., a novel actinomycete isolated from the cow dung.</title>
        <authorList>
            <person name="Zhang X."/>
        </authorList>
    </citation>
    <scope>NUCLEOTIDE SEQUENCE</scope>
    <source>
        <strain evidence="5">NEAU-351</strain>
    </source>
</reference>
<dbReference type="InterPro" id="IPR036291">
    <property type="entry name" value="NAD(P)-bd_dom_sf"/>
</dbReference>
<evidence type="ECO:0000313" key="6">
    <source>
        <dbReference type="Proteomes" id="UP000655751"/>
    </source>
</evidence>
<keyword evidence="3 5" id="KW-0560">Oxidoreductase</keyword>
<dbReference type="NCBIfam" id="TIGR03215">
    <property type="entry name" value="ac_ald_DH_ac"/>
    <property type="match status" value="1"/>
</dbReference>
<dbReference type="SUPFAM" id="SSF55347">
    <property type="entry name" value="Glyceraldehyde-3-phosphate dehydrogenase-like, C-terminal domain"/>
    <property type="match status" value="1"/>
</dbReference>
<feature type="binding site" evidence="3">
    <location>
        <begin position="12"/>
        <end position="15"/>
    </location>
    <ligand>
        <name>NAD(+)</name>
        <dbReference type="ChEBI" id="CHEBI:57540"/>
    </ligand>
</feature>
<gene>
    <name evidence="5" type="ORF">IT779_32915</name>
</gene>
<name>A0A931N703_9NOCA</name>
<dbReference type="SMART" id="SM00859">
    <property type="entry name" value="Semialdhyde_dh"/>
    <property type="match status" value="1"/>
</dbReference>
<dbReference type="CDD" id="cd23933">
    <property type="entry name" value="ALDH_C"/>
    <property type="match status" value="1"/>
</dbReference>
<sequence>MPTKSSAAIVGSGNIGTDLLYKLRRSDWIEPRWMVGIDPGSEGLARAADLGLETTAEGVDWLLAQADKPDIVFEATSAYVHRAAAPRYAEAGIRVVDLTPAAVGPAVIPPANLRQHVEAPNVNMITCGGQATIPIVYAVSRVVDVPYAEIVASVSSVSAGPGTRANIDEFTKTTSRGVETIGGATRGKAIIILNPADPPMIMRDTIFCAIPEDADHAAIAASIHEVVAQVQTYVPGYRLLNEPQFDEPSVVSGGMAKVSVFVEVEGAGDYLPPYAGNLDIMTAAATKVGEEIAKSLLGIASETTGAHR</sequence>
<dbReference type="EMBL" id="JADMLG010000021">
    <property type="protein sequence ID" value="MBH0781086.1"/>
    <property type="molecule type" value="Genomic_DNA"/>
</dbReference>
<feature type="binding site" evidence="3">
    <location>
        <begin position="158"/>
        <end position="166"/>
    </location>
    <ligand>
        <name>NAD(+)</name>
        <dbReference type="ChEBI" id="CHEBI:57540"/>
    </ligand>
</feature>
<protein>
    <recommendedName>
        <fullName evidence="3">Acetaldehyde dehydrogenase</fullName>
        <ecNumber evidence="3">1.2.1.10</ecNumber>
    </recommendedName>
    <alternativeName>
        <fullName evidence="3">Acetaldehyde dehydrogenase [acetylating]</fullName>
    </alternativeName>
</protein>
<dbReference type="GO" id="GO:0051287">
    <property type="term" value="F:NAD binding"/>
    <property type="evidence" value="ECO:0007669"/>
    <property type="project" value="UniProtKB-UniRule"/>
</dbReference>
<comment type="catalytic activity">
    <reaction evidence="3">
        <text>acetaldehyde + NAD(+) + CoA = acetyl-CoA + NADH + H(+)</text>
        <dbReference type="Rhea" id="RHEA:23288"/>
        <dbReference type="ChEBI" id="CHEBI:15343"/>
        <dbReference type="ChEBI" id="CHEBI:15378"/>
        <dbReference type="ChEBI" id="CHEBI:57287"/>
        <dbReference type="ChEBI" id="CHEBI:57288"/>
        <dbReference type="ChEBI" id="CHEBI:57540"/>
        <dbReference type="ChEBI" id="CHEBI:57945"/>
        <dbReference type="EC" id="1.2.1.10"/>
    </reaction>
</comment>
<feature type="active site" description="Acyl-thioester intermediate" evidence="3">
    <location>
        <position position="127"/>
    </location>
</feature>
<dbReference type="InterPro" id="IPR003361">
    <property type="entry name" value="Acetaldehyde_dehydrogenase"/>
</dbReference>
<keyword evidence="2 3" id="KW-0520">NAD</keyword>
<dbReference type="SUPFAM" id="SSF51735">
    <property type="entry name" value="NAD(P)-binding Rossmann-fold domains"/>
    <property type="match status" value="1"/>
</dbReference>
<keyword evidence="3" id="KW-0058">Aromatic hydrocarbons catabolism</keyword>
<dbReference type="Gene3D" id="3.40.50.720">
    <property type="entry name" value="NAD(P)-binding Rossmann-like Domain"/>
    <property type="match status" value="1"/>
</dbReference>
<dbReference type="Gene3D" id="3.30.360.10">
    <property type="entry name" value="Dihydrodipicolinate Reductase, domain 2"/>
    <property type="match status" value="1"/>
</dbReference>
<comment type="caution">
    <text evidence="5">The sequence shown here is derived from an EMBL/GenBank/DDBJ whole genome shotgun (WGS) entry which is preliminary data.</text>
</comment>
<keyword evidence="6" id="KW-1185">Reference proteome</keyword>
<accession>A0A931N703</accession>
<dbReference type="RefSeq" id="WP_196153394.1">
    <property type="nucleotide sequence ID" value="NZ_JADMLG010000021.1"/>
</dbReference>
<organism evidence="5 6">
    <name type="scientific">Nocardia bovistercoris</name>
    <dbReference type="NCBI Taxonomy" id="2785916"/>
    <lineage>
        <taxon>Bacteria</taxon>
        <taxon>Bacillati</taxon>
        <taxon>Actinomycetota</taxon>
        <taxon>Actinomycetes</taxon>
        <taxon>Mycobacteriales</taxon>
        <taxon>Nocardiaceae</taxon>
        <taxon>Nocardia</taxon>
    </lineage>
</organism>
<dbReference type="EC" id="1.2.1.10" evidence="3"/>